<name>A0A0R1DY63_DROYA</name>
<sequence>MASSLTKTNLQQNAGKIPNMKIFYYKMRQSQSKSPNLVLAMEEEQQNDLDQWLKEQRIILDMRTRRLFSDVLPVAKIVKRCHPRLVDLHNYTPKSSVVLKLQSWETFSNKVLKKLGINLPRSVLEQLASAAPGAIETLFQELVAVTKCGSPRPRPMLNVSPTRSQRSEVVKKLANTDSVKRTLNRSLTQVIERSASSDTRPKVLTMDMKVVVDGQVKKVSKKVVEYEHYAKALRKSAEKSSYINCITQKADYLESMVAARNERIDELMLQMGKLSASILSMRPTLNETEDESGNCVELQSHMNNPSEPCCPSF</sequence>
<dbReference type="InterPro" id="IPR010441">
    <property type="entry name" value="CH_2"/>
</dbReference>
<feature type="domain" description="CH-like" evidence="1">
    <location>
        <begin position="49"/>
        <end position="143"/>
    </location>
</feature>
<dbReference type="PANTHER" id="PTHR12509">
    <property type="entry name" value="SPERMATOGENESIS-ASSOCIATED 4-RELATED"/>
    <property type="match status" value="1"/>
</dbReference>
<dbReference type="Proteomes" id="UP000002282">
    <property type="component" value="Chromosome 3L"/>
</dbReference>
<dbReference type="GO" id="GO:0008017">
    <property type="term" value="F:microtubule binding"/>
    <property type="evidence" value="ECO:0007669"/>
    <property type="project" value="TreeGrafter"/>
</dbReference>
<dbReference type="GO" id="GO:0005930">
    <property type="term" value="C:axoneme"/>
    <property type="evidence" value="ECO:0007669"/>
    <property type="project" value="EnsemblMetazoa"/>
</dbReference>
<evidence type="ECO:0000313" key="2">
    <source>
        <dbReference type="EMBL" id="KRK00851.1"/>
    </source>
</evidence>
<dbReference type="FunFam" id="1.10.418.10:FF:000059">
    <property type="entry name" value="RIKEN cDNA 6430531B16 gene"/>
    <property type="match status" value="1"/>
</dbReference>
<dbReference type="InterPro" id="IPR036872">
    <property type="entry name" value="CH_dom_sf"/>
</dbReference>
<evidence type="ECO:0000259" key="1">
    <source>
        <dbReference type="Pfam" id="PF06294"/>
    </source>
</evidence>
<reference evidence="2 3" key="2">
    <citation type="journal article" date="2007" name="PLoS Biol.">
        <title>Principles of genome evolution in the Drosophila melanogaster species group.</title>
        <authorList>
            <person name="Ranz J.M."/>
            <person name="Maurin D."/>
            <person name="Chan Y.S."/>
            <person name="von Grotthuss M."/>
            <person name="Hillier L.W."/>
            <person name="Roote J."/>
            <person name="Ashburner M."/>
            <person name="Bergman C.M."/>
        </authorList>
    </citation>
    <scope>NUCLEOTIDE SEQUENCE [LARGE SCALE GENOMIC DNA]</scope>
    <source>
        <strain evidence="3">Tai18E2 / Tucson 14021-0261.01</strain>
    </source>
</reference>
<dbReference type="Gene3D" id="1.10.418.10">
    <property type="entry name" value="Calponin-like domain"/>
    <property type="match status" value="1"/>
</dbReference>
<proteinExistence type="predicted"/>
<protein>
    <submittedName>
        <fullName evidence="2">Uncharacterized protein, isoform B</fullName>
    </submittedName>
</protein>
<dbReference type="KEGG" id="dya:Dyak_GE20866"/>
<dbReference type="GO" id="GO:0007288">
    <property type="term" value="P:sperm axoneme assembly"/>
    <property type="evidence" value="ECO:0007669"/>
    <property type="project" value="EnsemblMetazoa"/>
</dbReference>
<dbReference type="EMBL" id="CM000159">
    <property type="protein sequence ID" value="KRK00851.1"/>
    <property type="molecule type" value="Genomic_DNA"/>
</dbReference>
<reference evidence="2 3" key="1">
    <citation type="journal article" date="2007" name="Nature">
        <title>Evolution of genes and genomes on the Drosophila phylogeny.</title>
        <authorList>
            <consortium name="Drosophila 12 Genomes Consortium"/>
            <person name="Clark A.G."/>
            <person name="Eisen M.B."/>
            <person name="Smith D.R."/>
            <person name="Bergman C.M."/>
            <person name="Oliver B."/>
            <person name="Markow T.A."/>
            <person name="Kaufman T.C."/>
            <person name="Kellis M."/>
            <person name="Gelbart W."/>
            <person name="Iyer V.N."/>
            <person name="Pollard D.A."/>
            <person name="Sackton T.B."/>
            <person name="Larracuente A.M."/>
            <person name="Singh N.D."/>
            <person name="Abad J.P."/>
            <person name="Abt D.N."/>
            <person name="Adryan B."/>
            <person name="Aguade M."/>
            <person name="Akashi H."/>
            <person name="Anderson W.W."/>
            <person name="Aquadro C.F."/>
            <person name="Ardell D.H."/>
            <person name="Arguello R."/>
            <person name="Artieri C.G."/>
            <person name="Barbash D.A."/>
            <person name="Barker D."/>
            <person name="Barsanti P."/>
            <person name="Batterham P."/>
            <person name="Batzoglou S."/>
            <person name="Begun D."/>
            <person name="Bhutkar A."/>
            <person name="Blanco E."/>
            <person name="Bosak S.A."/>
            <person name="Bradley R.K."/>
            <person name="Brand A.D."/>
            <person name="Brent M.R."/>
            <person name="Brooks A.N."/>
            <person name="Brown R.H."/>
            <person name="Butlin R.K."/>
            <person name="Caggese C."/>
            <person name="Calvi B.R."/>
            <person name="Bernardo de Carvalho A."/>
            <person name="Caspi A."/>
            <person name="Castrezana S."/>
            <person name="Celniker S.E."/>
            <person name="Chang J.L."/>
            <person name="Chapple C."/>
            <person name="Chatterji S."/>
            <person name="Chinwalla A."/>
            <person name="Civetta A."/>
            <person name="Clifton S.W."/>
            <person name="Comeron J.M."/>
            <person name="Costello J.C."/>
            <person name="Coyne J.A."/>
            <person name="Daub J."/>
            <person name="David R.G."/>
            <person name="Delcher A.L."/>
            <person name="Delehaunty K."/>
            <person name="Do C.B."/>
            <person name="Ebling H."/>
            <person name="Edwards K."/>
            <person name="Eickbush T."/>
            <person name="Evans J.D."/>
            <person name="Filipski A."/>
            <person name="Findeiss S."/>
            <person name="Freyhult E."/>
            <person name="Fulton L."/>
            <person name="Fulton R."/>
            <person name="Garcia A.C."/>
            <person name="Gardiner A."/>
            <person name="Garfield D.A."/>
            <person name="Garvin B.E."/>
            <person name="Gibson G."/>
            <person name="Gilbert D."/>
            <person name="Gnerre S."/>
            <person name="Godfrey J."/>
            <person name="Good R."/>
            <person name="Gotea V."/>
            <person name="Gravely B."/>
            <person name="Greenberg A.J."/>
            <person name="Griffiths-Jones S."/>
            <person name="Gross S."/>
            <person name="Guigo R."/>
            <person name="Gustafson E.A."/>
            <person name="Haerty W."/>
            <person name="Hahn M.W."/>
            <person name="Halligan D.L."/>
            <person name="Halpern A.L."/>
            <person name="Halter G.M."/>
            <person name="Han M.V."/>
            <person name="Heger A."/>
            <person name="Hillier L."/>
            <person name="Hinrichs A.S."/>
            <person name="Holmes I."/>
            <person name="Hoskins R.A."/>
            <person name="Hubisz M.J."/>
            <person name="Hultmark D."/>
            <person name="Huntley M.A."/>
            <person name="Jaffe D.B."/>
            <person name="Jagadeeshan S."/>
            <person name="Jeck W.R."/>
            <person name="Johnson J."/>
            <person name="Jones C.D."/>
            <person name="Jordan W.C."/>
            <person name="Karpen G.H."/>
            <person name="Kataoka E."/>
            <person name="Keightley P.D."/>
            <person name="Kheradpour P."/>
            <person name="Kirkness E.F."/>
            <person name="Koerich L.B."/>
            <person name="Kristiansen K."/>
            <person name="Kudrna D."/>
            <person name="Kulathinal R.J."/>
            <person name="Kumar S."/>
            <person name="Kwok R."/>
            <person name="Lander E."/>
            <person name="Langley C.H."/>
            <person name="Lapoint R."/>
            <person name="Lazzaro B.P."/>
            <person name="Lee S.J."/>
            <person name="Levesque L."/>
            <person name="Li R."/>
            <person name="Lin C.F."/>
            <person name="Lin M.F."/>
            <person name="Lindblad-Toh K."/>
            <person name="Llopart A."/>
            <person name="Long M."/>
            <person name="Low L."/>
            <person name="Lozovsky E."/>
            <person name="Lu J."/>
            <person name="Luo M."/>
            <person name="Machado C.A."/>
            <person name="Makalowski W."/>
            <person name="Marzo M."/>
            <person name="Matsuda M."/>
            <person name="Matzkin L."/>
            <person name="McAllister B."/>
            <person name="McBride C.S."/>
            <person name="McKernan B."/>
            <person name="McKernan K."/>
            <person name="Mendez-Lago M."/>
            <person name="Minx P."/>
            <person name="Mollenhauer M.U."/>
            <person name="Montooth K."/>
            <person name="Mount S.M."/>
            <person name="Mu X."/>
            <person name="Myers E."/>
            <person name="Negre B."/>
            <person name="Newfeld S."/>
            <person name="Nielsen R."/>
            <person name="Noor M.A."/>
            <person name="O'Grady P."/>
            <person name="Pachter L."/>
            <person name="Papaceit M."/>
            <person name="Parisi M.J."/>
            <person name="Parisi M."/>
            <person name="Parts L."/>
            <person name="Pedersen J.S."/>
            <person name="Pesole G."/>
            <person name="Phillippy A.M."/>
            <person name="Ponting C.P."/>
            <person name="Pop M."/>
            <person name="Porcelli D."/>
            <person name="Powell J.R."/>
            <person name="Prohaska S."/>
            <person name="Pruitt K."/>
            <person name="Puig M."/>
            <person name="Quesneville H."/>
            <person name="Ram K.R."/>
            <person name="Rand D."/>
            <person name="Rasmussen M.D."/>
            <person name="Reed L.K."/>
            <person name="Reenan R."/>
            <person name="Reily A."/>
            <person name="Remington K.A."/>
            <person name="Rieger T.T."/>
            <person name="Ritchie M.G."/>
            <person name="Robin C."/>
            <person name="Rogers Y.H."/>
            <person name="Rohde C."/>
            <person name="Rozas J."/>
            <person name="Rubenfield M.J."/>
            <person name="Ruiz A."/>
            <person name="Russo S."/>
            <person name="Salzberg S.L."/>
            <person name="Sanchez-Gracia A."/>
            <person name="Saranga D.J."/>
            <person name="Sato H."/>
            <person name="Schaeffer S.W."/>
            <person name="Schatz M.C."/>
            <person name="Schlenke T."/>
            <person name="Schwartz R."/>
            <person name="Segarra C."/>
            <person name="Singh R.S."/>
            <person name="Sirot L."/>
            <person name="Sirota M."/>
            <person name="Sisneros N.B."/>
            <person name="Smith C.D."/>
            <person name="Smith T.F."/>
            <person name="Spieth J."/>
            <person name="Stage D.E."/>
            <person name="Stark A."/>
            <person name="Stephan W."/>
            <person name="Strausberg R.L."/>
            <person name="Strempel S."/>
            <person name="Sturgill D."/>
            <person name="Sutton G."/>
            <person name="Sutton G.G."/>
            <person name="Tao W."/>
            <person name="Teichmann S."/>
            <person name="Tobari Y.N."/>
            <person name="Tomimura Y."/>
            <person name="Tsolas J.M."/>
            <person name="Valente V.L."/>
            <person name="Venter E."/>
            <person name="Venter J.C."/>
            <person name="Vicario S."/>
            <person name="Vieira F.G."/>
            <person name="Vilella A.J."/>
            <person name="Villasante A."/>
            <person name="Walenz B."/>
            <person name="Wang J."/>
            <person name="Wasserman M."/>
            <person name="Watts T."/>
            <person name="Wilson D."/>
            <person name="Wilson R.K."/>
            <person name="Wing R.A."/>
            <person name="Wolfner M.F."/>
            <person name="Wong A."/>
            <person name="Wong G.K."/>
            <person name="Wu C.I."/>
            <person name="Wu G."/>
            <person name="Yamamoto D."/>
            <person name="Yang H.P."/>
            <person name="Yang S.P."/>
            <person name="Yorke J.A."/>
            <person name="Yoshida K."/>
            <person name="Zdobnov E."/>
            <person name="Zhang P."/>
            <person name="Zhang Y."/>
            <person name="Zimin A.V."/>
            <person name="Baldwin J."/>
            <person name="Abdouelleil A."/>
            <person name="Abdulkadir J."/>
            <person name="Abebe A."/>
            <person name="Abera B."/>
            <person name="Abreu J."/>
            <person name="Acer S.C."/>
            <person name="Aftuck L."/>
            <person name="Alexander A."/>
            <person name="An P."/>
            <person name="Anderson E."/>
            <person name="Anderson S."/>
            <person name="Arachi H."/>
            <person name="Azer M."/>
            <person name="Bachantsang P."/>
            <person name="Barry A."/>
            <person name="Bayul T."/>
            <person name="Berlin A."/>
            <person name="Bessette D."/>
            <person name="Bloom T."/>
            <person name="Blye J."/>
            <person name="Boguslavskiy L."/>
            <person name="Bonnet C."/>
            <person name="Boukhgalter B."/>
            <person name="Bourzgui I."/>
            <person name="Brown A."/>
            <person name="Cahill P."/>
            <person name="Channer S."/>
            <person name="Cheshatsang Y."/>
            <person name="Chuda L."/>
            <person name="Citroen M."/>
            <person name="Collymore A."/>
            <person name="Cooke P."/>
            <person name="Costello M."/>
            <person name="D'Aco K."/>
            <person name="Daza R."/>
            <person name="De Haan G."/>
            <person name="DeGray S."/>
            <person name="DeMaso C."/>
            <person name="Dhargay N."/>
            <person name="Dooley K."/>
            <person name="Dooley E."/>
            <person name="Doricent M."/>
            <person name="Dorje P."/>
            <person name="Dorjee K."/>
            <person name="Dupes A."/>
            <person name="Elong R."/>
            <person name="Falk J."/>
            <person name="Farina A."/>
            <person name="Faro S."/>
            <person name="Ferguson D."/>
            <person name="Fisher S."/>
            <person name="Foley C.D."/>
            <person name="Franke A."/>
            <person name="Friedrich D."/>
            <person name="Gadbois L."/>
            <person name="Gearin G."/>
            <person name="Gearin C.R."/>
            <person name="Giannoukos G."/>
            <person name="Goode T."/>
            <person name="Graham J."/>
            <person name="Grandbois E."/>
            <person name="Grewal S."/>
            <person name="Gyaltsen K."/>
            <person name="Hafez N."/>
            <person name="Hagos B."/>
            <person name="Hall J."/>
            <person name="Henson C."/>
            <person name="Hollinger A."/>
            <person name="Honan T."/>
            <person name="Huard M.D."/>
            <person name="Hughes L."/>
            <person name="Hurhula B."/>
            <person name="Husby M.E."/>
            <person name="Kamat A."/>
            <person name="Kanga B."/>
            <person name="Kashin S."/>
            <person name="Khazanovich D."/>
            <person name="Kisner P."/>
            <person name="Lance K."/>
            <person name="Lara M."/>
            <person name="Lee W."/>
            <person name="Lennon N."/>
            <person name="Letendre F."/>
            <person name="LeVine R."/>
            <person name="Lipovsky A."/>
            <person name="Liu X."/>
            <person name="Liu J."/>
            <person name="Liu S."/>
            <person name="Lokyitsang T."/>
            <person name="Lokyitsang Y."/>
            <person name="Lubonja R."/>
            <person name="Lui A."/>
            <person name="MacDonald P."/>
            <person name="Magnisalis V."/>
            <person name="Maru K."/>
            <person name="Matthews C."/>
            <person name="McCusker W."/>
            <person name="McDonough S."/>
            <person name="Mehta T."/>
            <person name="Meldrim J."/>
            <person name="Meneus L."/>
            <person name="Mihai O."/>
            <person name="Mihalev A."/>
            <person name="Mihova T."/>
            <person name="Mittelman R."/>
            <person name="Mlenga V."/>
            <person name="Montmayeur A."/>
            <person name="Mulrain L."/>
            <person name="Navidi A."/>
            <person name="Naylor J."/>
            <person name="Negash T."/>
            <person name="Nguyen T."/>
            <person name="Nguyen N."/>
            <person name="Nicol R."/>
            <person name="Norbu C."/>
            <person name="Norbu N."/>
            <person name="Novod N."/>
            <person name="O'Neill B."/>
            <person name="Osman S."/>
            <person name="Markiewicz E."/>
            <person name="Oyono O.L."/>
            <person name="Patti C."/>
            <person name="Phunkhang P."/>
            <person name="Pierre F."/>
            <person name="Priest M."/>
            <person name="Raghuraman S."/>
            <person name="Rege F."/>
            <person name="Reyes R."/>
            <person name="Rise C."/>
            <person name="Rogov P."/>
            <person name="Ross K."/>
            <person name="Ryan E."/>
            <person name="Settipalli S."/>
            <person name="Shea T."/>
            <person name="Sherpa N."/>
            <person name="Shi L."/>
            <person name="Shih D."/>
            <person name="Sparrow T."/>
            <person name="Spaulding J."/>
            <person name="Stalker J."/>
            <person name="Stange-Thomann N."/>
            <person name="Stavropoulos S."/>
            <person name="Stone C."/>
            <person name="Strader C."/>
            <person name="Tesfaye S."/>
            <person name="Thomson T."/>
            <person name="Thoulutsang Y."/>
            <person name="Thoulutsang D."/>
            <person name="Topham K."/>
            <person name="Topping I."/>
            <person name="Tsamla T."/>
            <person name="Vassiliev H."/>
            <person name="Vo A."/>
            <person name="Wangchuk T."/>
            <person name="Wangdi T."/>
            <person name="Weiand M."/>
            <person name="Wilkinson J."/>
            <person name="Wilson A."/>
            <person name="Yadav S."/>
            <person name="Young G."/>
            <person name="Yu Q."/>
            <person name="Zembek L."/>
            <person name="Zhong D."/>
            <person name="Zimmer A."/>
            <person name="Zwirko Z."/>
            <person name="Jaffe D.B."/>
            <person name="Alvarez P."/>
            <person name="Brockman W."/>
            <person name="Butler J."/>
            <person name="Chin C."/>
            <person name="Gnerre S."/>
            <person name="Grabherr M."/>
            <person name="Kleber M."/>
            <person name="Mauceli E."/>
            <person name="MacCallum I."/>
        </authorList>
    </citation>
    <scope>NUCLEOTIDE SEQUENCE [LARGE SCALE GENOMIC DNA]</scope>
    <source>
        <strain evidence="3">Tai18E2 / Tucson 14021-0261.01</strain>
    </source>
</reference>
<accession>A0A0R1DY63</accession>
<evidence type="ECO:0000313" key="3">
    <source>
        <dbReference type="Proteomes" id="UP000002282"/>
    </source>
</evidence>
<organism evidence="2 3">
    <name type="scientific">Drosophila yakuba</name>
    <name type="common">Fruit fly</name>
    <dbReference type="NCBI Taxonomy" id="7245"/>
    <lineage>
        <taxon>Eukaryota</taxon>
        <taxon>Metazoa</taxon>
        <taxon>Ecdysozoa</taxon>
        <taxon>Arthropoda</taxon>
        <taxon>Hexapoda</taxon>
        <taxon>Insecta</taxon>
        <taxon>Pterygota</taxon>
        <taxon>Neoptera</taxon>
        <taxon>Endopterygota</taxon>
        <taxon>Diptera</taxon>
        <taxon>Brachycera</taxon>
        <taxon>Muscomorpha</taxon>
        <taxon>Ephydroidea</taxon>
        <taxon>Drosophilidae</taxon>
        <taxon>Drosophila</taxon>
        <taxon>Sophophora</taxon>
    </lineage>
</organism>
<dbReference type="InterPro" id="IPR052111">
    <property type="entry name" value="Spermatogenesis_Ciliary_MAP"/>
</dbReference>
<dbReference type="AlphaFoldDB" id="A0A0R1DY63"/>
<dbReference type="PANTHER" id="PTHR12509:SF9">
    <property type="entry name" value="SPERM FLAGELLAR PROTEIN 1 ISOFORM X1"/>
    <property type="match status" value="1"/>
</dbReference>
<dbReference type="SMR" id="A0A0R1DY63"/>
<gene>
    <name evidence="2" type="primary">Dyak\GE20866</name>
    <name evidence="2" type="synonym">dyak_GLEANR_4677</name>
    <name evidence="2" type="synonym">GE20866</name>
    <name evidence="2" type="ORF">Dyak_GE20866</name>
</gene>
<keyword evidence="3" id="KW-1185">Reference proteome</keyword>
<dbReference type="OrthoDB" id="193300at2759"/>
<dbReference type="Pfam" id="PF06294">
    <property type="entry name" value="CH_2"/>
    <property type="match status" value="1"/>
</dbReference>
<dbReference type="GO" id="GO:0051493">
    <property type="term" value="P:regulation of cytoskeleton organization"/>
    <property type="evidence" value="ECO:0007669"/>
    <property type="project" value="TreeGrafter"/>
</dbReference>